<dbReference type="CDD" id="cd10456">
    <property type="entry name" value="GIY-YIG_UPF0213"/>
    <property type="match status" value="1"/>
</dbReference>
<evidence type="ECO:0000259" key="2">
    <source>
        <dbReference type="PROSITE" id="PS50164"/>
    </source>
</evidence>
<gene>
    <name evidence="3" type="ORF">UX33_C0038G0005</name>
</gene>
<evidence type="ECO:0000313" key="3">
    <source>
        <dbReference type="EMBL" id="KKU20764.1"/>
    </source>
</evidence>
<proteinExistence type="inferred from homology"/>
<dbReference type="Gene3D" id="3.40.1440.10">
    <property type="entry name" value="GIY-YIG endonuclease"/>
    <property type="match status" value="1"/>
</dbReference>
<name>A0A0G1NJL4_9BACT</name>
<dbReference type="EMBL" id="LCLU01000038">
    <property type="protein sequence ID" value="KKU20764.1"/>
    <property type="molecule type" value="Genomic_DNA"/>
</dbReference>
<protein>
    <submittedName>
        <fullName evidence="3">Excinuclease ABC C subunit domain protein</fullName>
    </submittedName>
</protein>
<dbReference type="Pfam" id="PF01541">
    <property type="entry name" value="GIY-YIG"/>
    <property type="match status" value="1"/>
</dbReference>
<comment type="caution">
    <text evidence="3">The sequence shown here is derived from an EMBL/GenBank/DDBJ whole genome shotgun (WGS) entry which is preliminary data.</text>
</comment>
<dbReference type="InterPro" id="IPR035901">
    <property type="entry name" value="GIY-YIG_endonuc_sf"/>
</dbReference>
<feature type="domain" description="GIY-YIG" evidence="2">
    <location>
        <begin position="1"/>
        <end position="77"/>
    </location>
</feature>
<evidence type="ECO:0000313" key="4">
    <source>
        <dbReference type="Proteomes" id="UP000034569"/>
    </source>
</evidence>
<dbReference type="SMART" id="SM00465">
    <property type="entry name" value="GIYc"/>
    <property type="match status" value="1"/>
</dbReference>
<dbReference type="PANTHER" id="PTHR34477:SF1">
    <property type="entry name" value="UPF0213 PROTEIN YHBQ"/>
    <property type="match status" value="1"/>
</dbReference>
<accession>A0A0G1NJL4</accession>
<dbReference type="AlphaFoldDB" id="A0A0G1NJL4"/>
<dbReference type="PANTHER" id="PTHR34477">
    <property type="entry name" value="UPF0213 PROTEIN YHBQ"/>
    <property type="match status" value="1"/>
</dbReference>
<sequence length="85" mass="10131">MTHIVYILKCADESLYAGCTNDLDKRIKQHNESKYGAHYTKIRRPVKLLYYEEFPTLSQARQRESEIKSWRREKKLALIKSNLLT</sequence>
<dbReference type="InterPro" id="IPR000305">
    <property type="entry name" value="GIY-YIG_endonuc"/>
</dbReference>
<comment type="similarity">
    <text evidence="1">Belongs to the UPF0213 family.</text>
</comment>
<dbReference type="InterPro" id="IPR050190">
    <property type="entry name" value="UPF0213_domain"/>
</dbReference>
<dbReference type="PATRIC" id="fig|1618619.3.peg.597"/>
<dbReference type="Proteomes" id="UP000034569">
    <property type="component" value="Unassembled WGS sequence"/>
</dbReference>
<evidence type="ECO:0000256" key="1">
    <source>
        <dbReference type="ARBA" id="ARBA00007435"/>
    </source>
</evidence>
<reference evidence="3 4" key="1">
    <citation type="journal article" date="2015" name="Nature">
        <title>rRNA introns, odd ribosomes, and small enigmatic genomes across a large radiation of phyla.</title>
        <authorList>
            <person name="Brown C.T."/>
            <person name="Hug L.A."/>
            <person name="Thomas B.C."/>
            <person name="Sharon I."/>
            <person name="Castelle C.J."/>
            <person name="Singh A."/>
            <person name="Wilkins M.J."/>
            <person name="Williams K.H."/>
            <person name="Banfield J.F."/>
        </authorList>
    </citation>
    <scope>NUCLEOTIDE SEQUENCE [LARGE SCALE GENOMIC DNA]</scope>
</reference>
<dbReference type="PROSITE" id="PS50164">
    <property type="entry name" value="GIY_YIG"/>
    <property type="match status" value="1"/>
</dbReference>
<dbReference type="SUPFAM" id="SSF82771">
    <property type="entry name" value="GIY-YIG endonuclease"/>
    <property type="match status" value="1"/>
</dbReference>
<organism evidence="3 4">
    <name type="scientific">Candidatus Azambacteria bacterium GW2011_GWC1_46_13</name>
    <dbReference type="NCBI Taxonomy" id="1618619"/>
    <lineage>
        <taxon>Bacteria</taxon>
        <taxon>Candidatus Azamiibacteriota</taxon>
    </lineage>
</organism>